<evidence type="ECO:0000313" key="3">
    <source>
        <dbReference type="EMBL" id="EGV00123.1"/>
    </source>
</evidence>
<dbReference type="PROSITE" id="PS50965">
    <property type="entry name" value="NERD"/>
    <property type="match status" value="1"/>
</dbReference>
<dbReference type="AlphaFoldDB" id="F9UKB8"/>
<organism evidence="3 4">
    <name type="scientific">Mycoplasmopsis columbina SF7</name>
    <dbReference type="NCBI Taxonomy" id="1037410"/>
    <lineage>
        <taxon>Bacteria</taxon>
        <taxon>Bacillati</taxon>
        <taxon>Mycoplasmatota</taxon>
        <taxon>Mycoplasmoidales</taxon>
        <taxon>Metamycoplasmataceae</taxon>
        <taxon>Mycoplasmopsis</taxon>
    </lineage>
</organism>
<keyword evidence="1" id="KW-1133">Transmembrane helix</keyword>
<dbReference type="RefSeq" id="WP_006608736.1">
    <property type="nucleotide sequence ID" value="NZ_AFXA01000011.1"/>
</dbReference>
<keyword evidence="4" id="KW-1185">Reference proteome</keyword>
<protein>
    <recommendedName>
        <fullName evidence="2">NERD domain-containing protein</fullName>
    </recommendedName>
</protein>
<evidence type="ECO:0000256" key="1">
    <source>
        <dbReference type="SAM" id="Phobius"/>
    </source>
</evidence>
<evidence type="ECO:0000313" key="4">
    <source>
        <dbReference type="Proteomes" id="UP000004978"/>
    </source>
</evidence>
<dbReference type="InterPro" id="IPR011528">
    <property type="entry name" value="NERD"/>
</dbReference>
<reference evidence="3 4" key="1">
    <citation type="journal article" date="2013" name="Genome Announc.">
        <title>Genome Sequence of Mycoplasma columbinum Strain SF7.</title>
        <authorList>
            <person name="Guo Z."/>
            <person name="Xu X."/>
            <person name="Zheng Q."/>
            <person name="Li T."/>
            <person name="Kuang S."/>
            <person name="Zhang Z."/>
            <person name="Chen Y."/>
            <person name="Lu X."/>
            <person name="Zhou R."/>
            <person name="Bi D."/>
            <person name="Jin H."/>
        </authorList>
    </citation>
    <scope>NUCLEOTIDE SEQUENCE [LARGE SCALE GENOMIC DNA]</scope>
    <source>
        <strain evidence="3 4">SF7</strain>
    </source>
</reference>
<keyword evidence="1" id="KW-0472">Membrane</keyword>
<dbReference type="EMBL" id="AFXA01000011">
    <property type="protein sequence ID" value="EGV00123.1"/>
    <property type="molecule type" value="Genomic_DNA"/>
</dbReference>
<gene>
    <name evidence="3" type="ORF">MCSF7_01646</name>
</gene>
<evidence type="ECO:0000259" key="2">
    <source>
        <dbReference type="PROSITE" id="PS50965"/>
    </source>
</evidence>
<dbReference type="Proteomes" id="UP000004978">
    <property type="component" value="Unassembled WGS sequence"/>
</dbReference>
<proteinExistence type="predicted"/>
<dbReference type="STRING" id="1037410.MCSF7_01646"/>
<accession>F9UKB8</accession>
<name>F9UKB8_9BACT</name>
<feature type="domain" description="NERD" evidence="2">
    <location>
        <begin position="36"/>
        <end position="154"/>
    </location>
</feature>
<sequence>MKLGIIFGIIGMSILLISFFTSFFIQKYKKNKKNSVGFLFEEKIKANFKNLAKEEKYKFVEGGLFKYASNQHFDLDGILITNKVVFIIETKYYIGHLQGSCLSTEINLIKGKKEAKFKNPFTQNLKHIQHFYRLLGFKVPVFSLLVLPENTTYDIDDLQDWSLIANENEIKDLIKDVLGDMHEELDIVLDTRKAIVQILNDHRTASLKDIKKFGKIINTKNDK</sequence>
<dbReference type="eggNOG" id="COG0551">
    <property type="taxonomic scope" value="Bacteria"/>
</dbReference>
<dbReference type="Pfam" id="PF08378">
    <property type="entry name" value="NERD"/>
    <property type="match status" value="1"/>
</dbReference>
<feature type="transmembrane region" description="Helical" evidence="1">
    <location>
        <begin position="6"/>
        <end position="25"/>
    </location>
</feature>
<keyword evidence="1" id="KW-0812">Transmembrane</keyword>
<comment type="caution">
    <text evidence="3">The sequence shown here is derived from an EMBL/GenBank/DDBJ whole genome shotgun (WGS) entry which is preliminary data.</text>
</comment>